<accession>A0AAX0RYG2</accession>
<evidence type="ECO:0000313" key="4">
    <source>
        <dbReference type="Proteomes" id="UP000220106"/>
    </source>
</evidence>
<dbReference type="Gene3D" id="3.30.70.360">
    <property type="match status" value="1"/>
</dbReference>
<dbReference type="PANTHER" id="PTHR30575">
    <property type="entry name" value="PEPTIDASE M20"/>
    <property type="match status" value="1"/>
</dbReference>
<comment type="similarity">
    <text evidence="1">Belongs to the peptidase M20A family.</text>
</comment>
<sequence>MKDTLKHELDKIKSKLWEISDQMYRNPELGDKEFESMQLLTNLLSEHDFRIETGLVDRPTSFKAEFKGEKAGPTIAFLAEYDALPEIGHGCGHNLIGTMSVGAGIILSKLISEVGGSVVVLGTPAEESNGAKVPMSQEGVFESVDVAMILHPNNVSVESGTTLAVDALQFKYKGKASHAATAPEHGINALDSVIQLFNGINALREHLPTDVRVHGIISEGGQAANIVPYLAVAQFYIRAKQRSTLDAIVKKIKNIANGAALMTGSELEISNYQISYDNMVTNQYLSQAFTKNLQEIIVQPVLTAEHSNASIDMGNVSRVVPAIHPFIGLNDTEVVLHTQEFADRTVSEEGSQALVNGALALAYTGYDVLTDKNLLENIKKEFKKSK</sequence>
<dbReference type="InterPro" id="IPR011650">
    <property type="entry name" value="Peptidase_M20_dimer"/>
</dbReference>
<dbReference type="PIRSF" id="PIRSF037226">
    <property type="entry name" value="Amidohydrolase_ACY1L2_prd"/>
    <property type="match status" value="1"/>
</dbReference>
<feature type="domain" description="Peptidase M20 dimerisation" evidence="2">
    <location>
        <begin position="171"/>
        <end position="258"/>
    </location>
</feature>
<dbReference type="Proteomes" id="UP000220106">
    <property type="component" value="Unassembled WGS sequence"/>
</dbReference>
<dbReference type="Gene3D" id="3.40.630.10">
    <property type="entry name" value="Zn peptidases"/>
    <property type="match status" value="1"/>
</dbReference>
<dbReference type="SUPFAM" id="SSF55031">
    <property type="entry name" value="Bacterial exopeptidase dimerisation domain"/>
    <property type="match status" value="1"/>
</dbReference>
<evidence type="ECO:0000313" key="3">
    <source>
        <dbReference type="EMBL" id="PEJ27244.1"/>
    </source>
</evidence>
<dbReference type="Pfam" id="PF07687">
    <property type="entry name" value="M20_dimer"/>
    <property type="match status" value="1"/>
</dbReference>
<dbReference type="SUPFAM" id="SSF53187">
    <property type="entry name" value="Zn-dependent exopeptidases"/>
    <property type="match status" value="1"/>
</dbReference>
<evidence type="ECO:0000259" key="2">
    <source>
        <dbReference type="Pfam" id="PF07687"/>
    </source>
</evidence>
<dbReference type="InterPro" id="IPR017144">
    <property type="entry name" value="Xaa-Arg_dipeptidase"/>
</dbReference>
<evidence type="ECO:0000256" key="1">
    <source>
        <dbReference type="PIRNR" id="PIRNR037226"/>
    </source>
</evidence>
<dbReference type="InterPro" id="IPR017439">
    <property type="entry name" value="Amidohydrolase"/>
</dbReference>
<comment type="caution">
    <text evidence="3">The sequence shown here is derived from an EMBL/GenBank/DDBJ whole genome shotgun (WGS) entry which is preliminary data.</text>
</comment>
<dbReference type="FunFam" id="3.30.70.360:FF:000004">
    <property type="entry name" value="Peptidase M20 domain-containing protein 2"/>
    <property type="match status" value="1"/>
</dbReference>
<dbReference type="InterPro" id="IPR036264">
    <property type="entry name" value="Bact_exopeptidase_dim_dom"/>
</dbReference>
<dbReference type="CDD" id="cd03887">
    <property type="entry name" value="M20_Acy1L2"/>
    <property type="match status" value="1"/>
</dbReference>
<protein>
    <recommendedName>
        <fullName evidence="1">Peptidase M20 domain-containing protein 2</fullName>
    </recommendedName>
</protein>
<dbReference type="GO" id="GO:0071713">
    <property type="term" value="F:para-aminobenzoyl-glutamate hydrolase activity"/>
    <property type="evidence" value="ECO:0007669"/>
    <property type="project" value="TreeGrafter"/>
</dbReference>
<name>A0AAX0RYG2_9BACI</name>
<dbReference type="GO" id="GO:0016805">
    <property type="term" value="F:dipeptidase activity"/>
    <property type="evidence" value="ECO:0007669"/>
    <property type="project" value="InterPro"/>
</dbReference>
<gene>
    <name evidence="3" type="ORF">CN689_24360</name>
</gene>
<organism evidence="3 4">
    <name type="scientific">Peribacillus butanolivorans</name>
    <dbReference type="NCBI Taxonomy" id="421767"/>
    <lineage>
        <taxon>Bacteria</taxon>
        <taxon>Bacillati</taxon>
        <taxon>Bacillota</taxon>
        <taxon>Bacilli</taxon>
        <taxon>Bacillales</taxon>
        <taxon>Bacillaceae</taxon>
        <taxon>Peribacillus</taxon>
    </lineage>
</organism>
<dbReference type="EMBL" id="NUEQ01000103">
    <property type="protein sequence ID" value="PEJ27244.1"/>
    <property type="molecule type" value="Genomic_DNA"/>
</dbReference>
<dbReference type="PANTHER" id="PTHR30575:SF0">
    <property type="entry name" value="XAA-ARG DIPEPTIDASE"/>
    <property type="match status" value="1"/>
</dbReference>
<dbReference type="InterPro" id="IPR002933">
    <property type="entry name" value="Peptidase_M20"/>
</dbReference>
<dbReference type="GO" id="GO:0046657">
    <property type="term" value="P:folic acid catabolic process"/>
    <property type="evidence" value="ECO:0007669"/>
    <property type="project" value="TreeGrafter"/>
</dbReference>
<reference evidence="3 4" key="1">
    <citation type="submission" date="2017-09" db="EMBL/GenBank/DDBJ databases">
        <title>Large-scale bioinformatics analysis of Bacillus genomes uncovers conserved roles of natural products in bacterial physiology.</title>
        <authorList>
            <consortium name="Agbiome Team Llc"/>
            <person name="Bleich R.M."/>
            <person name="Kirk G.J."/>
            <person name="Santa Maria K.C."/>
            <person name="Allen S.E."/>
            <person name="Farag S."/>
            <person name="Shank E.A."/>
            <person name="Bowers A."/>
        </authorList>
    </citation>
    <scope>NUCLEOTIDE SEQUENCE [LARGE SCALE GENOMIC DNA]</scope>
    <source>
        <strain evidence="3 4">AFS003229</strain>
    </source>
</reference>
<dbReference type="NCBIfam" id="TIGR01891">
    <property type="entry name" value="amidohydrolases"/>
    <property type="match status" value="1"/>
</dbReference>
<proteinExistence type="inferred from homology"/>
<dbReference type="InterPro" id="IPR052030">
    <property type="entry name" value="Peptidase_M20/M20A_hydrolases"/>
</dbReference>
<dbReference type="AlphaFoldDB" id="A0AAX0RYG2"/>
<dbReference type="RefSeq" id="WP_098177726.1">
    <property type="nucleotide sequence ID" value="NZ_NUEQ01000103.1"/>
</dbReference>
<dbReference type="GO" id="GO:0005737">
    <property type="term" value="C:cytoplasm"/>
    <property type="evidence" value="ECO:0007669"/>
    <property type="project" value="TreeGrafter"/>
</dbReference>
<dbReference type="Pfam" id="PF01546">
    <property type="entry name" value="Peptidase_M20"/>
    <property type="match status" value="1"/>
</dbReference>